<keyword evidence="3" id="KW-1185">Reference proteome</keyword>
<dbReference type="SUPFAM" id="SSF51735">
    <property type="entry name" value="NAD(P)-binding Rossmann-fold domains"/>
    <property type="match status" value="1"/>
</dbReference>
<reference evidence="2 3" key="2">
    <citation type="journal article" date="2008" name="Int. J. Syst. Evol. Microbiol.">
        <title>Methanocella paludicola gen. nov., sp. nov., a methane-producing archaeon, the first isolate of the lineage 'Rice Cluster I', and proposal of the new archaeal order Methanocellales ord. nov.</title>
        <authorList>
            <person name="Sakai S."/>
            <person name="Imachi H."/>
            <person name="Hanada S."/>
            <person name="Ohashi A."/>
            <person name="Harada H."/>
            <person name="Kamagata Y."/>
        </authorList>
    </citation>
    <scope>NUCLEOTIDE SEQUENCE [LARGE SCALE GENOMIC DNA]</scope>
    <source>
        <strain evidence="3">DSM 17711 / JCM 13418 / NBRC 101707 / SANAE</strain>
    </source>
</reference>
<dbReference type="GO" id="GO:0019305">
    <property type="term" value="P:dTDP-rhamnose biosynthetic process"/>
    <property type="evidence" value="ECO:0007669"/>
    <property type="project" value="TreeGrafter"/>
</dbReference>
<accession>D1Z269</accession>
<dbReference type="AlphaFoldDB" id="D1Z269"/>
<dbReference type="GO" id="GO:0008831">
    <property type="term" value="F:dTDP-4-dehydrorhamnose reductase activity"/>
    <property type="evidence" value="ECO:0007669"/>
    <property type="project" value="TreeGrafter"/>
</dbReference>
<dbReference type="NCBIfam" id="TIGR01214">
    <property type="entry name" value="rmlD"/>
    <property type="match status" value="1"/>
</dbReference>
<dbReference type="InParanoid" id="D1Z269"/>
<evidence type="ECO:0000259" key="1">
    <source>
        <dbReference type="Pfam" id="PF04321"/>
    </source>
</evidence>
<dbReference type="InterPro" id="IPR036291">
    <property type="entry name" value="NAD(P)-bd_dom_sf"/>
</dbReference>
<dbReference type="Pfam" id="PF04321">
    <property type="entry name" value="RmlD_sub_bind"/>
    <property type="match status" value="1"/>
</dbReference>
<dbReference type="EMBL" id="AP011532">
    <property type="protein sequence ID" value="BAI62791.1"/>
    <property type="molecule type" value="Genomic_DNA"/>
</dbReference>
<dbReference type="RefSeq" id="WP_012901465.1">
    <property type="nucleotide sequence ID" value="NC_013665.1"/>
</dbReference>
<feature type="domain" description="RmlD-like substrate binding" evidence="1">
    <location>
        <begin position="2"/>
        <end position="262"/>
    </location>
</feature>
<evidence type="ECO:0000313" key="2">
    <source>
        <dbReference type="EMBL" id="BAI62791.1"/>
    </source>
</evidence>
<dbReference type="PANTHER" id="PTHR10491">
    <property type="entry name" value="DTDP-4-DEHYDRORHAMNOSE REDUCTASE"/>
    <property type="match status" value="1"/>
</dbReference>
<proteinExistence type="predicted"/>
<dbReference type="STRING" id="304371.MCP_2719"/>
<name>D1Z269_METPS</name>
<dbReference type="GeneID" id="8683085"/>
<dbReference type="Gene3D" id="3.90.25.10">
    <property type="entry name" value="UDP-galactose 4-epimerase, domain 1"/>
    <property type="match status" value="1"/>
</dbReference>
<evidence type="ECO:0000313" key="3">
    <source>
        <dbReference type="Proteomes" id="UP000001882"/>
    </source>
</evidence>
<dbReference type="GO" id="GO:0005829">
    <property type="term" value="C:cytosol"/>
    <property type="evidence" value="ECO:0007669"/>
    <property type="project" value="TreeGrafter"/>
</dbReference>
<dbReference type="PANTHER" id="PTHR10491:SF4">
    <property type="entry name" value="METHIONINE ADENOSYLTRANSFERASE 2 SUBUNIT BETA"/>
    <property type="match status" value="1"/>
</dbReference>
<organism evidence="2 3">
    <name type="scientific">Methanocella paludicola (strain DSM 17711 / JCM 13418 / NBRC 101707 / SANAE)</name>
    <dbReference type="NCBI Taxonomy" id="304371"/>
    <lineage>
        <taxon>Archaea</taxon>
        <taxon>Methanobacteriati</taxon>
        <taxon>Methanobacteriota</taxon>
        <taxon>Stenosarchaea group</taxon>
        <taxon>Methanomicrobia</taxon>
        <taxon>Methanocellales</taxon>
        <taxon>Methanocellaceae</taxon>
        <taxon>Methanocella</taxon>
    </lineage>
</organism>
<reference evidence="2 3" key="1">
    <citation type="journal article" date="2007" name="Appl. Environ. Microbiol.">
        <title>Isolation of key methanogens for global methane emission from rice paddy fields: a novel isolate affiliated with the clone cluster rice cluster I.</title>
        <authorList>
            <person name="Sakai S."/>
            <person name="Imachi H."/>
            <person name="Sekiguchi Y."/>
            <person name="Ohashi A."/>
            <person name="Harada H."/>
            <person name="Kamagata Y."/>
        </authorList>
    </citation>
    <scope>NUCLEOTIDE SEQUENCE [LARGE SCALE GENOMIC DNA]</scope>
    <source>
        <strain evidence="3">DSM 17711 / JCM 13418 / NBRC 101707 / SANAE</strain>
    </source>
</reference>
<dbReference type="OrthoDB" id="4907at2157"/>
<dbReference type="Proteomes" id="UP000001882">
    <property type="component" value="Chromosome"/>
</dbReference>
<protein>
    <submittedName>
        <fullName evidence="2">dTDP-4-dehydrorhamnose reductase</fullName>
    </submittedName>
</protein>
<dbReference type="CDD" id="cd05254">
    <property type="entry name" value="dTDP_HR_like_SDR_e"/>
    <property type="match status" value="1"/>
</dbReference>
<dbReference type="KEGG" id="mpd:MCP_2719"/>
<dbReference type="PATRIC" id="fig|304371.9.peg.2784"/>
<dbReference type="eggNOG" id="arCOG01367">
    <property type="taxonomic scope" value="Archaea"/>
</dbReference>
<dbReference type="Gene3D" id="3.40.50.720">
    <property type="entry name" value="NAD(P)-binding Rossmann-like Domain"/>
    <property type="match status" value="1"/>
</dbReference>
<sequence>MILVTGSGLLGSDVIRVLRKEHEVTGTFSSHPKEGAVRLDITDRGNTIRAVGELKPEYVVHTAALTNVDYCEDHPDEAASINDMGTKNVVDAARMAGARLIYVSTDFVFDGSKGMYREEDPVNPISVYAYSKLMGEYRVKELPGSAIARTSVVYGNARQNFVTWVRDSLAKKQTIKVVTDQFNSPTLSYDCALAIAALIRHGAEGTYHTAGGERISRYDFAVKIARFYGLDPGLIEPVTSDTLKQKAKRPADSSLDVSKIGQYHQMLDIMDGLKKMEEVRQ</sequence>
<reference evidence="3" key="3">
    <citation type="journal article" date="2011" name="PLoS ONE">
        <title>Genome sequence of a mesophilic hydrogenotrophic methanogen Methanocella paludicola, the first cultivated representative of the order Methanocellales.</title>
        <authorList>
            <person name="Sakai S."/>
            <person name="Takaki Y."/>
            <person name="Shimamura S."/>
            <person name="Sekine M."/>
            <person name="Tajima T."/>
            <person name="Kosugi H."/>
            <person name="Ichikawa N."/>
            <person name="Tasumi E."/>
            <person name="Hiraki A.T."/>
            <person name="Shimizu A."/>
            <person name="Kato Y."/>
            <person name="Nishiko R."/>
            <person name="Mori K."/>
            <person name="Fujita N."/>
            <person name="Imachi H."/>
            <person name="Takai K."/>
        </authorList>
    </citation>
    <scope>NUCLEOTIDE SEQUENCE [LARGE SCALE GENOMIC DNA]</scope>
    <source>
        <strain evidence="3">DSM 17711 / JCM 13418 / NBRC 101707 / SANAE</strain>
    </source>
</reference>
<dbReference type="InterPro" id="IPR029903">
    <property type="entry name" value="RmlD-like-bd"/>
</dbReference>
<dbReference type="InterPro" id="IPR005913">
    <property type="entry name" value="dTDP_dehydrorham_reduct"/>
</dbReference>
<gene>
    <name evidence="2" type="primary">rfbD</name>
    <name evidence="2" type="ordered locus">MCP_2719</name>
</gene>